<protein>
    <recommendedName>
        <fullName evidence="1">HTH cro/C1-type domain-containing protein</fullName>
    </recommendedName>
</protein>
<dbReference type="SMART" id="SM00530">
    <property type="entry name" value="HTH_XRE"/>
    <property type="match status" value="1"/>
</dbReference>
<dbReference type="PROSITE" id="PS50943">
    <property type="entry name" value="HTH_CROC1"/>
    <property type="match status" value="1"/>
</dbReference>
<evidence type="ECO:0000259" key="1">
    <source>
        <dbReference type="PROSITE" id="PS50943"/>
    </source>
</evidence>
<feature type="domain" description="HTH cro/C1-type" evidence="1">
    <location>
        <begin position="8"/>
        <end position="63"/>
    </location>
</feature>
<evidence type="ECO:0000313" key="3">
    <source>
        <dbReference type="Proteomes" id="UP000003277"/>
    </source>
</evidence>
<dbReference type="Gene3D" id="1.10.260.40">
    <property type="entry name" value="lambda repressor-like DNA-binding domains"/>
    <property type="match status" value="1"/>
</dbReference>
<proteinExistence type="predicted"/>
<dbReference type="InterPro" id="IPR010982">
    <property type="entry name" value="Lambda_DNA-bd_dom_sf"/>
</dbReference>
<organism evidence="2 3">
    <name type="scientific">Dialister succinatiphilus YIT 11850</name>
    <dbReference type="NCBI Taxonomy" id="742743"/>
    <lineage>
        <taxon>Bacteria</taxon>
        <taxon>Bacillati</taxon>
        <taxon>Bacillota</taxon>
        <taxon>Negativicutes</taxon>
        <taxon>Veillonellales</taxon>
        <taxon>Veillonellaceae</taxon>
        <taxon>Dialister</taxon>
    </lineage>
</organism>
<dbReference type="GO" id="GO:0003677">
    <property type="term" value="F:DNA binding"/>
    <property type="evidence" value="ECO:0007669"/>
    <property type="project" value="InterPro"/>
</dbReference>
<name>H1D2P3_9FIRM</name>
<dbReference type="RefSeq" id="WP_008860375.1">
    <property type="nucleotide sequence ID" value="NZ_JH591189.1"/>
</dbReference>
<dbReference type="AlphaFoldDB" id="H1D2P3"/>
<dbReference type="CDD" id="cd00093">
    <property type="entry name" value="HTH_XRE"/>
    <property type="match status" value="1"/>
</dbReference>
<accession>H1D2P3</accession>
<dbReference type="SUPFAM" id="SSF47413">
    <property type="entry name" value="lambda repressor-like DNA-binding domains"/>
    <property type="match status" value="1"/>
</dbReference>
<evidence type="ECO:0000313" key="2">
    <source>
        <dbReference type="EMBL" id="EHO62163.1"/>
    </source>
</evidence>
<comment type="caution">
    <text evidence="2">The sequence shown here is derived from an EMBL/GenBank/DDBJ whole genome shotgun (WGS) entry which is preliminary data.</text>
</comment>
<sequence length="173" mass="19610">MSAFGENLRKYRIQAGYRSAKAFAEDLGISITQYRNYETKGSEPKFNMLIKMADKLGITVDTLLGHAKTVSKDDWLLTIQKALKDRDLEIVNQSDTDIMIRIPTLNLTASLPKNILENILQTAREHAVDDQIYNDILKELKDTILAYALTTKMEALPPKAKKTLEKFGYVNSK</sequence>
<gene>
    <name evidence="2" type="ORF">HMPREF9453_01881</name>
</gene>
<dbReference type="EMBL" id="ADLT01000065">
    <property type="protein sequence ID" value="EHO62163.1"/>
    <property type="molecule type" value="Genomic_DNA"/>
</dbReference>
<dbReference type="HOGENOM" id="CLU_1545193_0_0_9"/>
<dbReference type="Proteomes" id="UP000003277">
    <property type="component" value="Unassembled WGS sequence"/>
</dbReference>
<dbReference type="InterPro" id="IPR001387">
    <property type="entry name" value="Cro/C1-type_HTH"/>
</dbReference>
<keyword evidence="3" id="KW-1185">Reference proteome</keyword>
<reference evidence="2 3" key="1">
    <citation type="submission" date="2011-11" db="EMBL/GenBank/DDBJ databases">
        <title>The Genome Sequence of Dialister succinatiphilus YIT 11850.</title>
        <authorList>
            <consortium name="The Broad Institute Genome Sequencing Platform"/>
            <person name="Earl A."/>
            <person name="Ward D."/>
            <person name="Feldgarden M."/>
            <person name="Gevers D."/>
            <person name="Morotomi M."/>
            <person name="Young S.K."/>
            <person name="Zeng Q."/>
            <person name="Gargeya S."/>
            <person name="Fitzgerald M."/>
            <person name="Haas B."/>
            <person name="Abouelleil A."/>
            <person name="Alvarado L."/>
            <person name="Arachchi H.M."/>
            <person name="Berlin A."/>
            <person name="Brown A."/>
            <person name="Chapman S.B."/>
            <person name="Dunbar C."/>
            <person name="Gearin G."/>
            <person name="Goldberg J."/>
            <person name="Griggs A."/>
            <person name="Gujja S."/>
            <person name="Heiman D."/>
            <person name="Howarth C."/>
            <person name="Lui A."/>
            <person name="MacDonald P.J.P."/>
            <person name="Montmayeur A."/>
            <person name="Murphy C."/>
            <person name="Neiman D."/>
            <person name="Pearson M."/>
            <person name="Priest M."/>
            <person name="Roberts A."/>
            <person name="Saif S."/>
            <person name="Shea T."/>
            <person name="Sisk P."/>
            <person name="Stolte C."/>
            <person name="Sykes S."/>
            <person name="Wortman J."/>
            <person name="Nusbaum C."/>
            <person name="Birren B."/>
        </authorList>
    </citation>
    <scope>NUCLEOTIDE SEQUENCE [LARGE SCALE GENOMIC DNA]</scope>
    <source>
        <strain evidence="2 3">YIT 11850</strain>
    </source>
</reference>
<dbReference type="PATRIC" id="fig|742743.3.peg.1901"/>
<dbReference type="eggNOG" id="COG1476">
    <property type="taxonomic scope" value="Bacteria"/>
</dbReference>
<dbReference type="Pfam" id="PF12844">
    <property type="entry name" value="HTH_19"/>
    <property type="match status" value="1"/>
</dbReference>
<dbReference type="STRING" id="742743.HMPREF9453_01881"/>